<dbReference type="GO" id="GO:0042910">
    <property type="term" value="F:xenobiotic transmembrane transporter activity"/>
    <property type="evidence" value="ECO:0007669"/>
    <property type="project" value="InterPro"/>
</dbReference>
<dbReference type="InterPro" id="IPR005829">
    <property type="entry name" value="Sugar_transporter_CS"/>
</dbReference>
<dbReference type="NCBIfam" id="TIGR00710">
    <property type="entry name" value="efflux_Bcr_CflA"/>
    <property type="match status" value="1"/>
</dbReference>
<proteinExistence type="inferred from homology"/>
<feature type="transmembrane region" description="Helical" evidence="8">
    <location>
        <begin position="360"/>
        <end position="379"/>
    </location>
</feature>
<dbReference type="CDD" id="cd17320">
    <property type="entry name" value="MFS_MdfA_MDR_like"/>
    <property type="match status" value="1"/>
</dbReference>
<feature type="domain" description="Major facilitator superfamily (MFS) profile" evidence="9">
    <location>
        <begin position="10"/>
        <end position="383"/>
    </location>
</feature>
<evidence type="ECO:0000256" key="7">
    <source>
        <dbReference type="ARBA" id="ARBA00023136"/>
    </source>
</evidence>
<organism evidence="10 11">
    <name type="scientific">Aliarcobacter cibarius</name>
    <dbReference type="NCBI Taxonomy" id="255507"/>
    <lineage>
        <taxon>Bacteria</taxon>
        <taxon>Pseudomonadati</taxon>
        <taxon>Campylobacterota</taxon>
        <taxon>Epsilonproteobacteria</taxon>
        <taxon>Campylobacterales</taxon>
        <taxon>Arcobacteraceae</taxon>
        <taxon>Aliarcobacter</taxon>
    </lineage>
</organism>
<feature type="transmembrane region" description="Helical" evidence="8">
    <location>
        <begin position="165"/>
        <end position="181"/>
    </location>
</feature>
<keyword evidence="7 8" id="KW-0472">Membrane</keyword>
<dbReference type="PANTHER" id="PTHR23502:SF132">
    <property type="entry name" value="POLYAMINE TRANSPORTER 2-RELATED"/>
    <property type="match status" value="1"/>
</dbReference>
<dbReference type="SUPFAM" id="SSF103473">
    <property type="entry name" value="MFS general substrate transporter"/>
    <property type="match status" value="1"/>
</dbReference>
<dbReference type="InterPro" id="IPR020846">
    <property type="entry name" value="MFS_dom"/>
</dbReference>
<evidence type="ECO:0000313" key="11">
    <source>
        <dbReference type="Proteomes" id="UP000509513"/>
    </source>
</evidence>
<dbReference type="PROSITE" id="PS50850">
    <property type="entry name" value="MFS"/>
    <property type="match status" value="1"/>
</dbReference>
<feature type="transmembrane region" description="Helical" evidence="8">
    <location>
        <begin position="101"/>
        <end position="122"/>
    </location>
</feature>
<feature type="transmembrane region" description="Helical" evidence="8">
    <location>
        <begin position="7"/>
        <end position="25"/>
    </location>
</feature>
<keyword evidence="4" id="KW-1003">Cell membrane</keyword>
<reference evidence="10 11" key="1">
    <citation type="submission" date="2020-05" db="EMBL/GenBank/DDBJ databases">
        <title>Complete genome sequencing of Campylobacter and Arcobacter type strains.</title>
        <authorList>
            <person name="Miller W.G."/>
            <person name="Yee E."/>
        </authorList>
    </citation>
    <scope>NUCLEOTIDE SEQUENCE [LARGE SCALE GENOMIC DNA]</scope>
    <source>
        <strain evidence="10 11">LMG 21996</strain>
    </source>
</reference>
<feature type="transmembrane region" description="Helical" evidence="8">
    <location>
        <begin position="299"/>
        <end position="321"/>
    </location>
</feature>
<evidence type="ECO:0000313" key="10">
    <source>
        <dbReference type="EMBL" id="QKJ26034.1"/>
    </source>
</evidence>
<evidence type="ECO:0000256" key="4">
    <source>
        <dbReference type="ARBA" id="ARBA00022475"/>
    </source>
</evidence>
<feature type="transmembrane region" description="Helical" evidence="8">
    <location>
        <begin position="333"/>
        <end position="354"/>
    </location>
</feature>
<protein>
    <submittedName>
        <fullName evidence="10">Drug resistance transporter, Bcr/CflA family</fullName>
    </submittedName>
</protein>
<name>A0A7L5JLG0_9BACT</name>
<dbReference type="Gene3D" id="1.20.1720.10">
    <property type="entry name" value="Multidrug resistance protein D"/>
    <property type="match status" value="1"/>
</dbReference>
<dbReference type="Pfam" id="PF07690">
    <property type="entry name" value="MFS_1"/>
    <property type="match status" value="1"/>
</dbReference>
<feature type="transmembrane region" description="Helical" evidence="8">
    <location>
        <begin position="75"/>
        <end position="95"/>
    </location>
</feature>
<evidence type="ECO:0000256" key="8">
    <source>
        <dbReference type="SAM" id="Phobius"/>
    </source>
</evidence>
<dbReference type="Proteomes" id="UP000509513">
    <property type="component" value="Chromosome"/>
</dbReference>
<dbReference type="InterPro" id="IPR004812">
    <property type="entry name" value="Efflux_drug-R_Bcr/CmlA"/>
</dbReference>
<feature type="transmembrane region" description="Helical" evidence="8">
    <location>
        <begin position="246"/>
        <end position="265"/>
    </location>
</feature>
<evidence type="ECO:0000256" key="5">
    <source>
        <dbReference type="ARBA" id="ARBA00022692"/>
    </source>
</evidence>
<dbReference type="InterPro" id="IPR011701">
    <property type="entry name" value="MFS"/>
</dbReference>
<dbReference type="AlphaFoldDB" id="A0A7L5JLG0"/>
<gene>
    <name evidence="10" type="ORF">ACBT_0032</name>
</gene>
<keyword evidence="3" id="KW-0813">Transport</keyword>
<evidence type="ECO:0000256" key="6">
    <source>
        <dbReference type="ARBA" id="ARBA00022989"/>
    </source>
</evidence>
<evidence type="ECO:0000259" key="9">
    <source>
        <dbReference type="PROSITE" id="PS50850"/>
    </source>
</evidence>
<sequence length="384" mass="42878">MKKSINHVYLIILISVLSSVAPMGVDTYLPSIPEIAKYFDVNIHKIELSLSIFLIGFAVGQIFGGPISDRYGRRIGSIVGLIGYAFFSFLIIFSSNIYELWVYRFLEAFFGGITVVNAAAAVRDRFKGQEAAKVFSLIGIVRSLAPLLAPVFGAAIIHFFPWEGIFIFLTIYALLVAFFVYKDLPESFTKTEQNIIESYKIVLSNFTALKAMFVLALSFGGFFIIISRTSFIYIEYFKISTDLFPLFFGINFIILMLMIKVNVNLLKKYKALDITKFALLFQIIVGIIFLLVHKNITLTFVVIIIASYMSMMAFIFGNCMAMALEHFSKNAGVASGVIGVLQFGLGAMISSIALNFEDSGFFVIAFSITIISIVNFLILKTYRA</sequence>
<dbReference type="PANTHER" id="PTHR23502">
    <property type="entry name" value="MAJOR FACILITATOR SUPERFAMILY"/>
    <property type="match status" value="1"/>
</dbReference>
<evidence type="ECO:0000256" key="2">
    <source>
        <dbReference type="ARBA" id="ARBA00006236"/>
    </source>
</evidence>
<dbReference type="KEGG" id="acib:ACBT_0032"/>
<comment type="similarity">
    <text evidence="2">Belongs to the major facilitator superfamily. Bcr/CmlA family.</text>
</comment>
<dbReference type="GO" id="GO:0005886">
    <property type="term" value="C:plasma membrane"/>
    <property type="evidence" value="ECO:0007669"/>
    <property type="project" value="UniProtKB-SubCell"/>
</dbReference>
<feature type="transmembrane region" description="Helical" evidence="8">
    <location>
        <begin position="45"/>
        <end position="63"/>
    </location>
</feature>
<feature type="transmembrane region" description="Helical" evidence="8">
    <location>
        <begin position="202"/>
        <end position="226"/>
    </location>
</feature>
<keyword evidence="5 8" id="KW-0812">Transmembrane</keyword>
<evidence type="ECO:0000256" key="1">
    <source>
        <dbReference type="ARBA" id="ARBA00004651"/>
    </source>
</evidence>
<dbReference type="EMBL" id="CP054051">
    <property type="protein sequence ID" value="QKJ26034.1"/>
    <property type="molecule type" value="Genomic_DNA"/>
</dbReference>
<accession>A0A7L5JLG0</accession>
<dbReference type="InterPro" id="IPR036259">
    <property type="entry name" value="MFS_trans_sf"/>
</dbReference>
<feature type="transmembrane region" description="Helical" evidence="8">
    <location>
        <begin position="134"/>
        <end position="159"/>
    </location>
</feature>
<dbReference type="PROSITE" id="PS00216">
    <property type="entry name" value="SUGAR_TRANSPORT_1"/>
    <property type="match status" value="1"/>
</dbReference>
<feature type="transmembrane region" description="Helical" evidence="8">
    <location>
        <begin position="277"/>
        <end position="293"/>
    </location>
</feature>
<evidence type="ECO:0000256" key="3">
    <source>
        <dbReference type="ARBA" id="ARBA00022448"/>
    </source>
</evidence>
<dbReference type="RefSeq" id="WP_084031361.1">
    <property type="nucleotide sequence ID" value="NZ_CP054051.1"/>
</dbReference>
<dbReference type="GO" id="GO:1990961">
    <property type="term" value="P:xenobiotic detoxification by transmembrane export across the plasma membrane"/>
    <property type="evidence" value="ECO:0007669"/>
    <property type="project" value="InterPro"/>
</dbReference>
<keyword evidence="6 8" id="KW-1133">Transmembrane helix</keyword>
<comment type="subcellular location">
    <subcellularLocation>
        <location evidence="1">Cell membrane</location>
        <topology evidence="1">Multi-pass membrane protein</topology>
    </subcellularLocation>
</comment>